<evidence type="ECO:0000313" key="5">
    <source>
        <dbReference type="Proteomes" id="UP001190700"/>
    </source>
</evidence>
<organism evidence="4 5">
    <name type="scientific">Cymbomonas tetramitiformis</name>
    <dbReference type="NCBI Taxonomy" id="36881"/>
    <lineage>
        <taxon>Eukaryota</taxon>
        <taxon>Viridiplantae</taxon>
        <taxon>Chlorophyta</taxon>
        <taxon>Pyramimonadophyceae</taxon>
        <taxon>Pyramimonadales</taxon>
        <taxon>Pyramimonadaceae</taxon>
        <taxon>Cymbomonas</taxon>
    </lineage>
</organism>
<evidence type="ECO:0000256" key="1">
    <source>
        <dbReference type="SAM" id="MobiDB-lite"/>
    </source>
</evidence>
<reference evidence="4 5" key="1">
    <citation type="journal article" date="2015" name="Genome Biol. Evol.">
        <title>Comparative Genomics of a Bacterivorous Green Alga Reveals Evolutionary Causalities and Consequences of Phago-Mixotrophic Mode of Nutrition.</title>
        <authorList>
            <person name="Burns J.A."/>
            <person name="Paasch A."/>
            <person name="Narechania A."/>
            <person name="Kim E."/>
        </authorList>
    </citation>
    <scope>NUCLEOTIDE SEQUENCE [LARGE SCALE GENOMIC DNA]</scope>
    <source>
        <strain evidence="4 5">PLY_AMNH</strain>
    </source>
</reference>
<feature type="chain" id="PRO_5041914088" description="Reelin domain-containing protein" evidence="2">
    <location>
        <begin position="29"/>
        <end position="222"/>
    </location>
</feature>
<dbReference type="Gene3D" id="2.60.40.4060">
    <property type="entry name" value="Reeler domain"/>
    <property type="match status" value="1"/>
</dbReference>
<proteinExistence type="predicted"/>
<feature type="region of interest" description="Disordered" evidence="1">
    <location>
        <begin position="176"/>
        <end position="195"/>
    </location>
</feature>
<dbReference type="AlphaFoldDB" id="A0AAE0F4T5"/>
<evidence type="ECO:0000256" key="2">
    <source>
        <dbReference type="SAM" id="SignalP"/>
    </source>
</evidence>
<dbReference type="InterPro" id="IPR042307">
    <property type="entry name" value="Reeler_sf"/>
</dbReference>
<comment type="caution">
    <text evidence="4">The sequence shown here is derived from an EMBL/GenBank/DDBJ whole genome shotgun (WGS) entry which is preliminary data.</text>
</comment>
<feature type="domain" description="Reelin" evidence="3">
    <location>
        <begin position="46"/>
        <end position="144"/>
    </location>
</feature>
<evidence type="ECO:0000313" key="4">
    <source>
        <dbReference type="EMBL" id="KAK3251544.1"/>
    </source>
</evidence>
<dbReference type="EMBL" id="LGRX02025978">
    <property type="protein sequence ID" value="KAK3251544.1"/>
    <property type="molecule type" value="Genomic_DNA"/>
</dbReference>
<gene>
    <name evidence="4" type="ORF">CYMTET_39119</name>
</gene>
<dbReference type="InterPro" id="IPR002861">
    <property type="entry name" value="Reeler_dom"/>
</dbReference>
<feature type="signal peptide" evidence="2">
    <location>
        <begin position="1"/>
        <end position="28"/>
    </location>
</feature>
<name>A0AAE0F4T5_9CHLO</name>
<dbReference type="CDD" id="cd08544">
    <property type="entry name" value="Reeler"/>
    <property type="match status" value="1"/>
</dbReference>
<dbReference type="Pfam" id="PF02014">
    <property type="entry name" value="Reeler"/>
    <property type="match status" value="1"/>
</dbReference>
<protein>
    <recommendedName>
        <fullName evidence="3">Reelin domain-containing protein</fullName>
    </recommendedName>
</protein>
<evidence type="ECO:0000259" key="3">
    <source>
        <dbReference type="Pfam" id="PF02014"/>
    </source>
</evidence>
<feature type="compositionally biased region" description="Pro residues" evidence="1">
    <location>
        <begin position="176"/>
        <end position="187"/>
    </location>
</feature>
<dbReference type="Proteomes" id="UP001190700">
    <property type="component" value="Unassembled WGS sequence"/>
</dbReference>
<keyword evidence="5" id="KW-1185">Reference proteome</keyword>
<sequence length="222" mass="23711">MVWTWRSFARTVTLTFLPALIASRSTGAASCDGPSGPHLNGQRAGNGGYYISFSGDPAQPGDEVSVTVSGTSPFKGFLLKTSRGNFSAIPRDTAHKWCGDAHRAVTHSNSLPKLSFTASLTIPADGTFDIYLNLFVVKEINEWFGPITGLLNVQEEAEAPPAGGVALVYMSTMPPTSLPLPPSPPEEPAAAESSSTRLRKYQRLAVTVMLSCGAAHMFHLWT</sequence>
<keyword evidence="2" id="KW-0732">Signal</keyword>
<accession>A0AAE0F4T5</accession>